<dbReference type="GO" id="GO:0016020">
    <property type="term" value="C:membrane"/>
    <property type="evidence" value="ECO:0007669"/>
    <property type="project" value="UniProtKB-SubCell"/>
</dbReference>
<evidence type="ECO:0000256" key="7">
    <source>
        <dbReference type="SAM" id="Phobius"/>
    </source>
</evidence>
<keyword evidence="5 7" id="KW-1133">Transmembrane helix</keyword>
<accession>A0A1V9Z1X8</accession>
<dbReference type="Proteomes" id="UP000243217">
    <property type="component" value="Unassembled WGS sequence"/>
</dbReference>
<reference evidence="9 10" key="1">
    <citation type="journal article" date="2014" name="Genome Biol. Evol.">
        <title>The secreted proteins of Achlya hypogyna and Thraustotheca clavata identify the ancestral oomycete secretome and reveal gene acquisitions by horizontal gene transfer.</title>
        <authorList>
            <person name="Misner I."/>
            <person name="Blouin N."/>
            <person name="Leonard G."/>
            <person name="Richards T.A."/>
            <person name="Lane C.E."/>
        </authorList>
    </citation>
    <scope>NUCLEOTIDE SEQUENCE [LARGE SCALE GENOMIC DNA]</scope>
    <source>
        <strain evidence="9 10">ATCC 34112</strain>
    </source>
</reference>
<dbReference type="Gene3D" id="1.20.1540.10">
    <property type="entry name" value="Rhomboid-like"/>
    <property type="match status" value="1"/>
</dbReference>
<organism evidence="9 10">
    <name type="scientific">Thraustotheca clavata</name>
    <dbReference type="NCBI Taxonomy" id="74557"/>
    <lineage>
        <taxon>Eukaryota</taxon>
        <taxon>Sar</taxon>
        <taxon>Stramenopiles</taxon>
        <taxon>Oomycota</taxon>
        <taxon>Saprolegniomycetes</taxon>
        <taxon>Saprolegniales</taxon>
        <taxon>Achlyaceae</taxon>
        <taxon>Thraustotheca</taxon>
    </lineage>
</organism>
<keyword evidence="3 7" id="KW-0812">Transmembrane</keyword>
<comment type="subcellular location">
    <subcellularLocation>
        <location evidence="1">Membrane</location>
        <topology evidence="1">Multi-pass membrane protein</topology>
    </subcellularLocation>
</comment>
<evidence type="ECO:0000256" key="1">
    <source>
        <dbReference type="ARBA" id="ARBA00004141"/>
    </source>
</evidence>
<feature type="transmembrane region" description="Helical" evidence="7">
    <location>
        <begin position="201"/>
        <end position="218"/>
    </location>
</feature>
<dbReference type="GO" id="GO:0006508">
    <property type="term" value="P:proteolysis"/>
    <property type="evidence" value="ECO:0007669"/>
    <property type="project" value="UniProtKB-KW"/>
</dbReference>
<keyword evidence="6 7" id="KW-0472">Membrane</keyword>
<keyword evidence="9" id="KW-0645">Protease</keyword>
<evidence type="ECO:0000256" key="5">
    <source>
        <dbReference type="ARBA" id="ARBA00022989"/>
    </source>
</evidence>
<dbReference type="EMBL" id="JNBS01002363">
    <property type="protein sequence ID" value="OQR92028.1"/>
    <property type="molecule type" value="Genomic_DNA"/>
</dbReference>
<comment type="similarity">
    <text evidence="2">Belongs to the peptidase S54 family.</text>
</comment>
<dbReference type="GO" id="GO:0004252">
    <property type="term" value="F:serine-type endopeptidase activity"/>
    <property type="evidence" value="ECO:0007669"/>
    <property type="project" value="InterPro"/>
</dbReference>
<dbReference type="InterPro" id="IPR050925">
    <property type="entry name" value="Rhomboid_protease_S54"/>
</dbReference>
<feature type="transmembrane region" description="Helical" evidence="7">
    <location>
        <begin position="96"/>
        <end position="115"/>
    </location>
</feature>
<evidence type="ECO:0000313" key="9">
    <source>
        <dbReference type="EMBL" id="OQR92028.1"/>
    </source>
</evidence>
<proteinExistence type="inferred from homology"/>
<dbReference type="PANTHER" id="PTHR43731">
    <property type="entry name" value="RHOMBOID PROTEASE"/>
    <property type="match status" value="1"/>
</dbReference>
<evidence type="ECO:0000256" key="3">
    <source>
        <dbReference type="ARBA" id="ARBA00022692"/>
    </source>
</evidence>
<gene>
    <name evidence="9" type="ORF">THRCLA_08812</name>
</gene>
<feature type="domain" description="Peptidase S54 rhomboid" evidence="8">
    <location>
        <begin position="78"/>
        <end position="218"/>
    </location>
</feature>
<evidence type="ECO:0000313" key="10">
    <source>
        <dbReference type="Proteomes" id="UP000243217"/>
    </source>
</evidence>
<dbReference type="Pfam" id="PF01694">
    <property type="entry name" value="Rhomboid"/>
    <property type="match status" value="1"/>
</dbReference>
<keyword evidence="10" id="KW-1185">Reference proteome</keyword>
<evidence type="ECO:0000256" key="4">
    <source>
        <dbReference type="ARBA" id="ARBA00022801"/>
    </source>
</evidence>
<name>A0A1V9Z1X8_9STRA</name>
<dbReference type="SUPFAM" id="SSF144091">
    <property type="entry name" value="Rhomboid-like"/>
    <property type="match status" value="1"/>
</dbReference>
<keyword evidence="4" id="KW-0378">Hydrolase</keyword>
<feature type="transmembrane region" description="Helical" evidence="7">
    <location>
        <begin position="170"/>
        <end position="189"/>
    </location>
</feature>
<evidence type="ECO:0000256" key="2">
    <source>
        <dbReference type="ARBA" id="ARBA00009045"/>
    </source>
</evidence>
<protein>
    <submittedName>
        <fullName evidence="9">Serine protease family S54</fullName>
    </submittedName>
</protein>
<dbReference type="InterPro" id="IPR035952">
    <property type="entry name" value="Rhomboid-like_sf"/>
</dbReference>
<dbReference type="STRING" id="74557.A0A1V9Z1X8"/>
<evidence type="ECO:0000256" key="6">
    <source>
        <dbReference type="ARBA" id="ARBA00023136"/>
    </source>
</evidence>
<feature type="transmembrane region" description="Helical" evidence="7">
    <location>
        <begin position="146"/>
        <end position="163"/>
    </location>
</feature>
<dbReference type="OrthoDB" id="418595at2759"/>
<dbReference type="AlphaFoldDB" id="A0A1V9Z1X8"/>
<dbReference type="PANTHER" id="PTHR43731:SF14">
    <property type="entry name" value="PRESENILIN-ASSOCIATED RHOMBOID-LIKE PROTEIN, MITOCHONDRIAL"/>
    <property type="match status" value="1"/>
</dbReference>
<dbReference type="InterPro" id="IPR022764">
    <property type="entry name" value="Peptidase_S54_rhomboid_dom"/>
</dbReference>
<sequence length="228" mass="25338">MFGLTRKTVRRLAPMRSPLRPFNSKRSVIDRMEPEHALYGIVGANGLVFMMWQTSQTWEKKKFMVENFTTSLSHLKAGRVHTLVTSAFSQMSTSHFLLNGLGLYFFGIEVCRLLGAKRFLGLYLSSAVAASLCQIGYDSYQGRKTIMLGASGAVNAITSFYICAFPHSTIYIMAILPLPAYVAGGLFILRDLWGATSTSGNIGNVAHLGGAACGVLFYRRLYQFRRFF</sequence>
<evidence type="ECO:0000259" key="8">
    <source>
        <dbReference type="Pfam" id="PF01694"/>
    </source>
</evidence>
<comment type="caution">
    <text evidence="9">The sequence shown here is derived from an EMBL/GenBank/DDBJ whole genome shotgun (WGS) entry which is preliminary data.</text>
</comment>